<sequence length="37" mass="4414">MPSIWYSEYRHCYIFCCCNFCVAVCVAEIDRKMTVKT</sequence>
<dbReference type="Proteomes" id="UP000217431">
    <property type="component" value="Chromosome II"/>
</dbReference>
<protein>
    <submittedName>
        <fullName evidence="2">Uncharacterized protein</fullName>
    </submittedName>
</protein>
<evidence type="ECO:0000313" key="3">
    <source>
        <dbReference type="Proteomes" id="UP000217431"/>
    </source>
</evidence>
<dbReference type="EMBL" id="AP014598">
    <property type="protein sequence ID" value="BAU18963.1"/>
    <property type="molecule type" value="Genomic_DNA"/>
</dbReference>
<evidence type="ECO:0000313" key="1">
    <source>
        <dbReference type="EMBL" id="BAU18799.1"/>
    </source>
</evidence>
<reference evidence="2 3" key="1">
    <citation type="journal article" date="2016" name="DNA Res.">
        <title>The complete genome sequencing of Prevotella intermedia strain OMA14 and a subsequent fine-scale, intra-species genomic comparison reveal an unusual amplification of conjugative and mobile transposons and identify a novel Prevotella-lineage-specific repeat.</title>
        <authorList>
            <person name="Naito M."/>
            <person name="Ogura Y."/>
            <person name="Itoh T."/>
            <person name="Shoji M."/>
            <person name="Okamoto M."/>
            <person name="Hayashi T."/>
            <person name="Nakayama K."/>
        </authorList>
    </citation>
    <scope>NUCLEOTIDE SEQUENCE [LARGE SCALE GENOMIC DNA]</scope>
    <source>
        <strain evidence="2 3">OMA14</strain>
    </source>
</reference>
<dbReference type="EMBL" id="AP014598">
    <property type="protein sequence ID" value="BAU18799.1"/>
    <property type="molecule type" value="Genomic_DNA"/>
</dbReference>
<organism evidence="2 3">
    <name type="scientific">Prevotella intermedia</name>
    <dbReference type="NCBI Taxonomy" id="28131"/>
    <lineage>
        <taxon>Bacteria</taxon>
        <taxon>Pseudomonadati</taxon>
        <taxon>Bacteroidota</taxon>
        <taxon>Bacteroidia</taxon>
        <taxon>Bacteroidales</taxon>
        <taxon>Prevotellaceae</taxon>
        <taxon>Prevotella</taxon>
    </lineage>
</organism>
<evidence type="ECO:0000313" key="2">
    <source>
        <dbReference type="EMBL" id="BAU18963.1"/>
    </source>
</evidence>
<accession>A0A0S3UND7</accession>
<dbReference type="AlphaFoldDB" id="A0A0S3UND7"/>
<name>A0A0S3UND7_PREIN</name>
<gene>
    <name evidence="1" type="ORF">PIOMA14_II_0294</name>
    <name evidence="2" type="ORF">PIOMA14_II_0458</name>
</gene>
<proteinExistence type="predicted"/>